<organism evidence="3 4">
    <name type="scientific">Tolypothrix tenuis PCC 7101</name>
    <dbReference type="NCBI Taxonomy" id="231146"/>
    <lineage>
        <taxon>Bacteria</taxon>
        <taxon>Bacillati</taxon>
        <taxon>Cyanobacteriota</taxon>
        <taxon>Cyanophyceae</taxon>
        <taxon>Nostocales</taxon>
        <taxon>Tolypothrichaceae</taxon>
        <taxon>Tolypothrix</taxon>
    </lineage>
</organism>
<dbReference type="InterPro" id="IPR006016">
    <property type="entry name" value="UspA"/>
</dbReference>
<gene>
    <name evidence="3" type="ORF">NIES37_22610</name>
</gene>
<keyword evidence="4" id="KW-1185">Reference proteome</keyword>
<dbReference type="PRINTS" id="PR01438">
    <property type="entry name" value="UNVRSLSTRESS"/>
</dbReference>
<proteinExistence type="inferred from homology"/>
<dbReference type="InterPro" id="IPR006015">
    <property type="entry name" value="Universal_stress_UspA"/>
</dbReference>
<name>A0A1Z4MXY6_9CYAN</name>
<dbReference type="AlphaFoldDB" id="A0A1Z4MXY6"/>
<feature type="domain" description="UspA" evidence="2">
    <location>
        <begin position="1"/>
        <end position="156"/>
    </location>
</feature>
<dbReference type="SUPFAM" id="SSF52402">
    <property type="entry name" value="Adenine nucleotide alpha hydrolases-like"/>
    <property type="match status" value="1"/>
</dbReference>
<reference evidence="3 4" key="1">
    <citation type="submission" date="2017-06" db="EMBL/GenBank/DDBJ databases">
        <title>Genome sequencing of cyanobaciteial culture collection at National Institute for Environmental Studies (NIES).</title>
        <authorList>
            <person name="Hirose Y."/>
            <person name="Shimura Y."/>
            <person name="Fujisawa T."/>
            <person name="Nakamura Y."/>
            <person name="Kawachi M."/>
        </authorList>
    </citation>
    <scope>NUCLEOTIDE SEQUENCE [LARGE SCALE GENOMIC DNA]</scope>
    <source>
        <strain evidence="3 4">NIES-37</strain>
    </source>
</reference>
<dbReference type="RefSeq" id="WP_096575630.1">
    <property type="nucleotide sequence ID" value="NZ_CAWNJS010000001.1"/>
</dbReference>
<dbReference type="PANTHER" id="PTHR46268">
    <property type="entry name" value="STRESS RESPONSE PROTEIN NHAX"/>
    <property type="match status" value="1"/>
</dbReference>
<dbReference type="EMBL" id="AP018248">
    <property type="protein sequence ID" value="BAY98312.1"/>
    <property type="molecule type" value="Genomic_DNA"/>
</dbReference>
<comment type="similarity">
    <text evidence="1">Belongs to the universal stress protein A family.</text>
</comment>
<evidence type="ECO:0000259" key="2">
    <source>
        <dbReference type="Pfam" id="PF00582"/>
    </source>
</evidence>
<dbReference type="InterPro" id="IPR014729">
    <property type="entry name" value="Rossmann-like_a/b/a_fold"/>
</dbReference>
<accession>A0A1Z4MXY6</accession>
<evidence type="ECO:0000256" key="1">
    <source>
        <dbReference type="ARBA" id="ARBA00008791"/>
    </source>
</evidence>
<dbReference type="KEGG" id="ttq:NIES37_22610"/>
<dbReference type="CDD" id="cd00293">
    <property type="entry name" value="USP-like"/>
    <property type="match status" value="1"/>
</dbReference>
<protein>
    <submittedName>
        <fullName evidence="3">UspA domain-containing protein</fullName>
    </submittedName>
</protein>
<dbReference type="Gene3D" id="3.40.50.620">
    <property type="entry name" value="HUPs"/>
    <property type="match status" value="1"/>
</dbReference>
<dbReference type="PANTHER" id="PTHR46268:SF8">
    <property type="entry name" value="UNIVERSAL STRESS PROTEIN SLL1388"/>
    <property type="match status" value="1"/>
</dbReference>
<evidence type="ECO:0000313" key="3">
    <source>
        <dbReference type="EMBL" id="BAY98312.1"/>
    </source>
</evidence>
<dbReference type="Pfam" id="PF00582">
    <property type="entry name" value="Usp"/>
    <property type="match status" value="1"/>
</dbReference>
<dbReference type="Proteomes" id="UP000218785">
    <property type="component" value="Chromosome"/>
</dbReference>
<sequence>MFHKVLVAVNNSEIGQQVFDQALALAKATNAELMLLYVLSPFDERYPNPPGIATDGIYAPFTPDDVNYYLGQWESLKREGVEFLTLLNNKAIAQGVNAQYTQEFGDPSRIICDLARSWQADLIILGRRGLTGISEFFLGSVSNYVLHHAPCSVLAVQGVVDAVKENSPATLAGSA</sequence>
<evidence type="ECO:0000313" key="4">
    <source>
        <dbReference type="Proteomes" id="UP000218785"/>
    </source>
</evidence>